<evidence type="ECO:0000256" key="4">
    <source>
        <dbReference type="ARBA" id="ARBA00023163"/>
    </source>
</evidence>
<protein>
    <recommendedName>
        <fullName evidence="5 6">Transcription termination/antitermination protein NusG</fullName>
    </recommendedName>
</protein>
<evidence type="ECO:0000256" key="1">
    <source>
        <dbReference type="ARBA" id="ARBA00022472"/>
    </source>
</evidence>
<evidence type="ECO:0000259" key="8">
    <source>
        <dbReference type="SMART" id="SM00738"/>
    </source>
</evidence>
<proteinExistence type="inferred from homology"/>
<evidence type="ECO:0000256" key="5">
    <source>
        <dbReference type="HAMAP-Rule" id="MF_00948"/>
    </source>
</evidence>
<dbReference type="NCBIfam" id="TIGR00922">
    <property type="entry name" value="nusG"/>
    <property type="match status" value="1"/>
</dbReference>
<keyword evidence="4 5" id="KW-0804">Transcription</keyword>
<dbReference type="CDD" id="cd06091">
    <property type="entry name" value="KOW_NusG"/>
    <property type="match status" value="1"/>
</dbReference>
<dbReference type="SUPFAM" id="SSF50104">
    <property type="entry name" value="Translation proteins SH3-like domain"/>
    <property type="match status" value="1"/>
</dbReference>
<dbReference type="PANTHER" id="PTHR30265">
    <property type="entry name" value="RHO-INTERACTING TRANSCRIPTION TERMINATION FACTOR NUSG"/>
    <property type="match status" value="1"/>
</dbReference>
<dbReference type="Gene3D" id="2.30.30.30">
    <property type="match status" value="1"/>
</dbReference>
<dbReference type="InterPro" id="IPR043425">
    <property type="entry name" value="NusG-like"/>
</dbReference>
<dbReference type="InterPro" id="IPR001062">
    <property type="entry name" value="Transcrpt_antiterm_NusG"/>
</dbReference>
<dbReference type="GO" id="GO:0032784">
    <property type="term" value="P:regulation of DNA-templated transcription elongation"/>
    <property type="evidence" value="ECO:0007669"/>
    <property type="project" value="InterPro"/>
</dbReference>
<keyword evidence="3 5" id="KW-0805">Transcription regulation</keyword>
<evidence type="ECO:0000259" key="9">
    <source>
        <dbReference type="SMART" id="SM00739"/>
    </source>
</evidence>
<keyword evidence="11" id="KW-1185">Reference proteome</keyword>
<dbReference type="CDD" id="cd09891">
    <property type="entry name" value="NGN_Bact_1"/>
    <property type="match status" value="1"/>
</dbReference>
<dbReference type="AlphaFoldDB" id="A0A7K3WMG8"/>
<dbReference type="FunFam" id="2.30.30.30:FF:000002">
    <property type="entry name" value="Transcription termination/antitermination factor NusG"/>
    <property type="match status" value="1"/>
</dbReference>
<dbReference type="SMART" id="SM00739">
    <property type="entry name" value="KOW"/>
    <property type="match status" value="1"/>
</dbReference>
<evidence type="ECO:0000313" key="10">
    <source>
        <dbReference type="EMBL" id="NEN22839.1"/>
    </source>
</evidence>
<dbReference type="GO" id="GO:0006354">
    <property type="term" value="P:DNA-templated transcription elongation"/>
    <property type="evidence" value="ECO:0007669"/>
    <property type="project" value="UniProtKB-UniRule"/>
</dbReference>
<dbReference type="InterPro" id="IPR047050">
    <property type="entry name" value="NGN"/>
</dbReference>
<dbReference type="InterPro" id="IPR036735">
    <property type="entry name" value="NGN_dom_sf"/>
</dbReference>
<comment type="similarity">
    <text evidence="5 7">Belongs to the NusG family.</text>
</comment>
<dbReference type="Proteomes" id="UP000486602">
    <property type="component" value="Unassembled WGS sequence"/>
</dbReference>
<name>A0A7K3WMG8_9FLAO</name>
<dbReference type="InterPro" id="IPR005824">
    <property type="entry name" value="KOW"/>
</dbReference>
<evidence type="ECO:0000313" key="11">
    <source>
        <dbReference type="Proteomes" id="UP000486602"/>
    </source>
</evidence>
<dbReference type="InterPro" id="IPR006645">
    <property type="entry name" value="NGN-like_dom"/>
</dbReference>
<sequence length="184" mass="20801">MTETTSKKWYVVRAISGKEKKVKDQIELEVKRNNLEDFVHQVLIPTEKVFQIRNGKKISKERNFFPGYVMIEADLVGEVPHVIKGVNNVIGFLGAEKGGDPVPLRAAEVKRILGKVDELADSEEEMSIPFVVGESVKVIDGPFNNFNGVIEEINEEKKKLKVMVKIFGRKTPLELGYMQVEKES</sequence>
<dbReference type="GO" id="GO:0006353">
    <property type="term" value="P:DNA-templated transcription termination"/>
    <property type="evidence" value="ECO:0007669"/>
    <property type="project" value="UniProtKB-UniRule"/>
</dbReference>
<dbReference type="GO" id="GO:0031564">
    <property type="term" value="P:transcription antitermination"/>
    <property type="evidence" value="ECO:0007669"/>
    <property type="project" value="UniProtKB-UniRule"/>
</dbReference>
<accession>A0A7K3WMG8</accession>
<dbReference type="InterPro" id="IPR008991">
    <property type="entry name" value="Translation_prot_SH3-like_sf"/>
</dbReference>
<reference evidence="10 11" key="1">
    <citation type="submission" date="2020-02" db="EMBL/GenBank/DDBJ databases">
        <title>Out from the shadows clarifying the taxonomy of the family Cryomorphaceae and related taxa by utilizing the GTDB taxonomic framework.</title>
        <authorList>
            <person name="Bowman J.P."/>
        </authorList>
    </citation>
    <scope>NUCLEOTIDE SEQUENCE [LARGE SCALE GENOMIC DNA]</scope>
    <source>
        <strain evidence="10 11">QSSC 1-22</strain>
    </source>
</reference>
<feature type="domain" description="NusG-like N-terminal" evidence="8">
    <location>
        <begin position="6"/>
        <end position="116"/>
    </location>
</feature>
<comment type="function">
    <text evidence="5 7">Participates in transcription elongation, termination and antitermination.</text>
</comment>
<evidence type="ECO:0000256" key="6">
    <source>
        <dbReference type="NCBIfam" id="TIGR00922"/>
    </source>
</evidence>
<dbReference type="InterPro" id="IPR014722">
    <property type="entry name" value="Rib_uL2_dom2"/>
</dbReference>
<dbReference type="EMBL" id="JAAGVY010000006">
    <property type="protein sequence ID" value="NEN22839.1"/>
    <property type="molecule type" value="Genomic_DNA"/>
</dbReference>
<dbReference type="SUPFAM" id="SSF82679">
    <property type="entry name" value="N-utilization substance G protein NusG, N-terminal domain"/>
    <property type="match status" value="1"/>
</dbReference>
<dbReference type="Gene3D" id="3.30.70.940">
    <property type="entry name" value="NusG, N-terminal domain"/>
    <property type="match status" value="1"/>
</dbReference>
<dbReference type="PRINTS" id="PR00338">
    <property type="entry name" value="NUSGTNSCPFCT"/>
</dbReference>
<dbReference type="Pfam" id="PF02357">
    <property type="entry name" value="NusG"/>
    <property type="match status" value="1"/>
</dbReference>
<comment type="caution">
    <text evidence="10">The sequence shown here is derived from an EMBL/GenBank/DDBJ whole genome shotgun (WGS) entry which is preliminary data.</text>
</comment>
<dbReference type="GO" id="GO:0005829">
    <property type="term" value="C:cytosol"/>
    <property type="evidence" value="ECO:0007669"/>
    <property type="project" value="UniProtKB-ARBA"/>
</dbReference>
<dbReference type="Pfam" id="PF00467">
    <property type="entry name" value="KOW"/>
    <property type="match status" value="1"/>
</dbReference>
<dbReference type="RefSeq" id="WP_163283566.1">
    <property type="nucleotide sequence ID" value="NZ_JAAGVY010000006.1"/>
</dbReference>
<organism evidence="10 11">
    <name type="scientific">Cryomorpha ignava</name>
    <dbReference type="NCBI Taxonomy" id="101383"/>
    <lineage>
        <taxon>Bacteria</taxon>
        <taxon>Pseudomonadati</taxon>
        <taxon>Bacteroidota</taxon>
        <taxon>Flavobacteriia</taxon>
        <taxon>Flavobacteriales</taxon>
        <taxon>Cryomorphaceae</taxon>
        <taxon>Cryomorpha</taxon>
    </lineage>
</organism>
<gene>
    <name evidence="5 10" type="primary">nusG</name>
    <name evidence="10" type="ORF">G3O08_04905</name>
</gene>
<dbReference type="SMART" id="SM00738">
    <property type="entry name" value="NGN"/>
    <property type="match status" value="1"/>
</dbReference>
<evidence type="ECO:0000256" key="2">
    <source>
        <dbReference type="ARBA" id="ARBA00022814"/>
    </source>
</evidence>
<dbReference type="HAMAP" id="MF_00948">
    <property type="entry name" value="NusG"/>
    <property type="match status" value="1"/>
</dbReference>
<evidence type="ECO:0000256" key="7">
    <source>
        <dbReference type="RuleBase" id="RU000538"/>
    </source>
</evidence>
<keyword evidence="2 5" id="KW-0889">Transcription antitermination</keyword>
<feature type="domain" description="KOW" evidence="9">
    <location>
        <begin position="129"/>
        <end position="156"/>
    </location>
</feature>
<keyword evidence="1 5" id="KW-0806">Transcription termination</keyword>
<evidence type="ECO:0000256" key="3">
    <source>
        <dbReference type="ARBA" id="ARBA00023015"/>
    </source>
</evidence>
<dbReference type="PANTHER" id="PTHR30265:SF2">
    <property type="entry name" value="TRANSCRIPTION TERMINATION_ANTITERMINATION PROTEIN NUSG"/>
    <property type="match status" value="1"/>
</dbReference>